<evidence type="ECO:0000256" key="8">
    <source>
        <dbReference type="ARBA" id="ARBA00023315"/>
    </source>
</evidence>
<reference evidence="15 16" key="1">
    <citation type="submission" date="2017-12" db="EMBL/GenBank/DDBJ databases">
        <title>Sequencing, de novo assembly and annotation of complete genome of a new Thraustochytrid species, strain FCC1311.</title>
        <authorList>
            <person name="Sedici K."/>
            <person name="Godart F."/>
            <person name="Aiese Cigliano R."/>
            <person name="Sanseverino W."/>
            <person name="Barakat M."/>
            <person name="Ortet P."/>
            <person name="Marechal E."/>
            <person name="Cagnac O."/>
            <person name="Amato A."/>
        </authorList>
    </citation>
    <scope>NUCLEOTIDE SEQUENCE [LARGE SCALE GENOMIC DNA]</scope>
</reference>
<keyword evidence="16" id="KW-1185">Reference proteome</keyword>
<keyword evidence="6 9" id="KW-0067">ATP-binding</keyword>
<dbReference type="OrthoDB" id="10067491at2759"/>
<proteinExistence type="inferred from homology"/>
<dbReference type="GO" id="GO:0030686">
    <property type="term" value="C:90S preribosome"/>
    <property type="evidence" value="ECO:0007669"/>
    <property type="project" value="TreeGrafter"/>
</dbReference>
<keyword evidence="4 9" id="KW-0819">tRNA processing</keyword>
<dbReference type="Proteomes" id="UP000241890">
    <property type="component" value="Unassembled WGS sequence"/>
</dbReference>
<dbReference type="PANTHER" id="PTHR10925:SF5">
    <property type="entry name" value="RNA CYTIDINE ACETYLTRANSFERASE"/>
    <property type="match status" value="1"/>
</dbReference>
<comment type="caution">
    <text evidence="9">Lacks conserved residue(s) required for the propagation of feature annotation.</text>
</comment>
<sequence>MVRKKVDERLRTLLENGVKKRHRSLVVLVGDGGKDQVVNIHYILSKLQVKARPSVLWCYKKDLGFSTHKKKRMRQIKKQVQRGLYDPERDDPFELFMASTNIQWRYYRDSDKVLGQTFGMCVLQDFEALTPNLLARTVETVEGGGVVVLLLKRLDSLRQLYTMSMDVHARFRTEAYNMVKPRFNERFILSLASCKACVVMDDELNILPISKHIRSIEPVEGPNLGGADPSSAQSESALQLANLKESLAGTQPASNLVSLARTVDQAQAILTFIESVADKSLASTVTLTAGRGRGKSAALGLGLASAIAFGYSNVFVTSPSPENLKTVFEFLFKGLDAIAYKEHIDYEIIQSTNPDFNKAVVRVNIFHEHRQTIQYIDPHDSAKLAQAELVVVDEAAAIPLPLVRSLIGPYLVFMSSTIDGYEGTGRSLSVKLINQLRVSSARAKSAAQGWRTNEFMYRKGDKDAANATAAAAKESANTSATSRTLREIELKEPIRYANADPVESWLNHTLCLEATNMAQILRNGTPHPDSCSLFAVDRDTLFSHHAVSEALLQRIWSLFVASHYKNSPNDLQLLSDAPAHRLFVLLGPQKDDEDDSDDDSDDDESDGEGDDEDQGEKKKKKKKKSKKKDANDSKPKDQLPDILCAVQIALEGGISRKHVEAQLKHGNRASGDLVPWTISQQFQDNDFARLDGARVVRIASHPSATRMGYGKRAMELLRRFYQGELVGDDTPEDDGFERVELLEKTDTNLLKEKIRPRKALQPLLVDVADLRPPRLHYMSVSYGLTPSLFSFWSTTGFRPVYLRQTANDLTGEFTNIVINPLDTSDLADGTEAHWEDRYINLLSGPFRKLDSSLSLSIVSTAMKGSGVSAADMDAGREVADTTKQISARDLQVLLSPHDIRRLDAYSRNLVDFHLITDLLPDVARIFFEDRLPSSMSLSFLQRAILLGMGLQRKSVDDLGSEYDMPGSQLLALFNKSVRKLHGALDDVQKRQIESEVDQDEGMQSALDLQSRIRSGKAMQPIAASMSAEQSQEGTKTLKKMSSAAQDEAIKLLDLEKYAIKGDDADLALATKNGIGNHGIVSVKVKRPAASEETSETPKAAKKARKSTGDSGRKFQRSSHSKHKRSKK</sequence>
<dbReference type="GO" id="GO:0005524">
    <property type="term" value="F:ATP binding"/>
    <property type="evidence" value="ECO:0007669"/>
    <property type="project" value="UniProtKB-UniRule"/>
</dbReference>
<dbReference type="FunFam" id="3.40.50.11040:FF:000002">
    <property type="entry name" value="RNA cytidine acetyltransferase"/>
    <property type="match status" value="1"/>
</dbReference>
<evidence type="ECO:0000259" key="12">
    <source>
        <dbReference type="Pfam" id="PF08351"/>
    </source>
</evidence>
<feature type="domain" description="N-acetyltransferase" evidence="13">
    <location>
        <begin position="554"/>
        <end position="821"/>
    </location>
</feature>
<feature type="compositionally biased region" description="Basic residues" evidence="10">
    <location>
        <begin position="617"/>
        <end position="627"/>
    </location>
</feature>
<protein>
    <recommendedName>
        <fullName evidence="9">RNA cytidine acetyltransferase</fullName>
        <ecNumber evidence="9">2.3.1.-</ecNumber>
    </recommendedName>
    <alternativeName>
        <fullName evidence="9">18S rRNA cytosine acetyltransferase</fullName>
    </alternativeName>
</protein>
<dbReference type="Pfam" id="PF08351">
    <property type="entry name" value="TmcA_N"/>
    <property type="match status" value="1"/>
</dbReference>
<dbReference type="GO" id="GO:0051391">
    <property type="term" value="P:tRNA acetylation"/>
    <property type="evidence" value="ECO:0007669"/>
    <property type="project" value="UniProtKB-UniRule"/>
</dbReference>
<keyword evidence="8 9" id="KW-0012">Acyltransferase</keyword>
<dbReference type="Pfam" id="PF13725">
    <property type="entry name" value="tRNA_bind_2"/>
    <property type="match status" value="1"/>
</dbReference>
<comment type="catalytic activity">
    <reaction evidence="9">
        <text>a cytidine in 18S rRNA + acetyl-CoA + ATP + H2O = an N(4)-acetylcytidine in 18S rRNA + ADP + phosphate + CoA + H(+)</text>
        <dbReference type="Rhea" id="RHEA:51424"/>
        <dbReference type="Rhea" id="RHEA-COMP:13575"/>
        <dbReference type="Rhea" id="RHEA-COMP:13576"/>
        <dbReference type="ChEBI" id="CHEBI:15377"/>
        <dbReference type="ChEBI" id="CHEBI:15378"/>
        <dbReference type="ChEBI" id="CHEBI:30616"/>
        <dbReference type="ChEBI" id="CHEBI:43474"/>
        <dbReference type="ChEBI" id="CHEBI:57287"/>
        <dbReference type="ChEBI" id="CHEBI:57288"/>
        <dbReference type="ChEBI" id="CHEBI:74900"/>
        <dbReference type="ChEBI" id="CHEBI:82748"/>
        <dbReference type="ChEBI" id="CHEBI:456216"/>
    </reaction>
</comment>
<evidence type="ECO:0000256" key="1">
    <source>
        <dbReference type="ARBA" id="ARBA00004604"/>
    </source>
</evidence>
<dbReference type="Gene3D" id="3.40.50.11040">
    <property type="match status" value="1"/>
</dbReference>
<dbReference type="Gene3D" id="3.40.630.30">
    <property type="match status" value="1"/>
</dbReference>
<dbReference type="FunCoup" id="A0A2R5GY24">
    <property type="interactions" value="422"/>
</dbReference>
<evidence type="ECO:0000256" key="7">
    <source>
        <dbReference type="ARBA" id="ARBA00023242"/>
    </source>
</evidence>
<feature type="compositionally biased region" description="Acidic residues" evidence="10">
    <location>
        <begin position="591"/>
        <end position="614"/>
    </location>
</feature>
<feature type="compositionally biased region" description="Basic residues" evidence="10">
    <location>
        <begin position="1113"/>
        <end position="1127"/>
    </location>
</feature>
<accession>A0A2R5GY24</accession>
<dbReference type="GO" id="GO:0005730">
    <property type="term" value="C:nucleolus"/>
    <property type="evidence" value="ECO:0007669"/>
    <property type="project" value="UniProtKB-SubCell"/>
</dbReference>
<evidence type="ECO:0000259" key="11">
    <source>
        <dbReference type="Pfam" id="PF05127"/>
    </source>
</evidence>
<organism evidence="15 16">
    <name type="scientific">Hondaea fermentalgiana</name>
    <dbReference type="NCBI Taxonomy" id="2315210"/>
    <lineage>
        <taxon>Eukaryota</taxon>
        <taxon>Sar</taxon>
        <taxon>Stramenopiles</taxon>
        <taxon>Bigyra</taxon>
        <taxon>Labyrinthulomycetes</taxon>
        <taxon>Thraustochytrida</taxon>
        <taxon>Thraustochytriidae</taxon>
        <taxon>Hondaea</taxon>
    </lineage>
</organism>
<evidence type="ECO:0000256" key="4">
    <source>
        <dbReference type="ARBA" id="ARBA00022694"/>
    </source>
</evidence>
<dbReference type="InterPro" id="IPR013562">
    <property type="entry name" value="TmcA/NAT10_N"/>
</dbReference>
<dbReference type="InterPro" id="IPR032672">
    <property type="entry name" value="TmcA/NAT10/Kre33"/>
</dbReference>
<name>A0A2R5GY24_9STRA</name>
<evidence type="ECO:0000259" key="13">
    <source>
        <dbReference type="Pfam" id="PF13718"/>
    </source>
</evidence>
<evidence type="ECO:0000259" key="14">
    <source>
        <dbReference type="Pfam" id="PF13725"/>
    </source>
</evidence>
<dbReference type="EC" id="2.3.1.-" evidence="9"/>
<evidence type="ECO:0000256" key="3">
    <source>
        <dbReference type="ARBA" id="ARBA00022679"/>
    </source>
</evidence>
<keyword evidence="7 9" id="KW-0539">Nucleus</keyword>
<feature type="region of interest" description="Disordered" evidence="10">
    <location>
        <begin position="1082"/>
        <end position="1127"/>
    </location>
</feature>
<feature type="domain" description="Possible tRNA binding" evidence="14">
    <location>
        <begin position="834"/>
        <end position="1067"/>
    </location>
</feature>
<dbReference type="GO" id="GO:1990883">
    <property type="term" value="F:18S rRNA cytidine N-acetyltransferase activity"/>
    <property type="evidence" value="ECO:0007669"/>
    <property type="project" value="TreeGrafter"/>
</dbReference>
<evidence type="ECO:0000313" key="15">
    <source>
        <dbReference type="EMBL" id="GBG32874.1"/>
    </source>
</evidence>
<dbReference type="GO" id="GO:1904812">
    <property type="term" value="P:rRNA acetylation involved in maturation of SSU-rRNA"/>
    <property type="evidence" value="ECO:0007669"/>
    <property type="project" value="InterPro"/>
</dbReference>
<feature type="binding site" evidence="9">
    <location>
        <position position="495"/>
    </location>
    <ligand>
        <name>ATP</name>
        <dbReference type="ChEBI" id="CHEBI:30616"/>
    </ligand>
</feature>
<evidence type="ECO:0000256" key="6">
    <source>
        <dbReference type="ARBA" id="ARBA00022840"/>
    </source>
</evidence>
<dbReference type="EMBL" id="BEYU01000134">
    <property type="protein sequence ID" value="GBG32874.1"/>
    <property type="molecule type" value="Genomic_DNA"/>
</dbReference>
<dbReference type="GO" id="GO:0000049">
    <property type="term" value="F:tRNA binding"/>
    <property type="evidence" value="ECO:0007669"/>
    <property type="project" value="TreeGrafter"/>
</dbReference>
<feature type="compositionally biased region" description="Basic and acidic residues" evidence="10">
    <location>
        <begin position="628"/>
        <end position="637"/>
    </location>
</feature>
<evidence type="ECO:0000256" key="2">
    <source>
        <dbReference type="ARBA" id="ARBA00022552"/>
    </source>
</evidence>
<dbReference type="AlphaFoldDB" id="A0A2R5GY24"/>
<dbReference type="PANTHER" id="PTHR10925">
    <property type="entry name" value="N-ACETYLTRANSFERASE 10"/>
    <property type="match status" value="1"/>
</dbReference>
<feature type="binding site" evidence="9">
    <location>
        <begin position="705"/>
        <end position="711"/>
    </location>
    <ligand>
        <name>acetyl-CoA</name>
        <dbReference type="ChEBI" id="CHEBI:57288"/>
    </ligand>
</feature>
<dbReference type="InterPro" id="IPR027992">
    <property type="entry name" value="tRNA_bind_dom"/>
</dbReference>
<evidence type="ECO:0000313" key="16">
    <source>
        <dbReference type="Proteomes" id="UP000241890"/>
    </source>
</evidence>
<feature type="domain" description="TcmA/NAT10 helicase" evidence="11">
    <location>
        <begin position="287"/>
        <end position="513"/>
    </location>
</feature>
<dbReference type="InterPro" id="IPR000182">
    <property type="entry name" value="GNAT_dom"/>
</dbReference>
<dbReference type="InterPro" id="IPR033688">
    <property type="entry name" value="NAT10"/>
</dbReference>
<dbReference type="InterPro" id="IPR027417">
    <property type="entry name" value="P-loop_NTPase"/>
</dbReference>
<dbReference type="Pfam" id="PF05127">
    <property type="entry name" value="NAT10_TcmA_helicase"/>
    <property type="match status" value="1"/>
</dbReference>
<evidence type="ECO:0000256" key="9">
    <source>
        <dbReference type="HAMAP-Rule" id="MF_03211"/>
    </source>
</evidence>
<keyword evidence="2 9" id="KW-0698">rRNA processing</keyword>
<dbReference type="InParanoid" id="A0A2R5GY24"/>
<comment type="subcellular location">
    <subcellularLocation>
        <location evidence="1 9">Nucleus</location>
        <location evidence="1 9">Nucleolus</location>
    </subcellularLocation>
</comment>
<gene>
    <name evidence="15" type="ORF">FCC1311_090992</name>
</gene>
<evidence type="ECO:0000256" key="10">
    <source>
        <dbReference type="SAM" id="MobiDB-lite"/>
    </source>
</evidence>
<comment type="similarity">
    <text evidence="9">Belongs to the RNA cytidine acetyltransferase family. NAT10 subfamily.</text>
</comment>
<dbReference type="Pfam" id="PF13718">
    <property type="entry name" value="GNAT_acetyltr_2"/>
    <property type="match status" value="1"/>
</dbReference>
<feature type="domain" description="TmcA/NAT10 N-terminal" evidence="12">
    <location>
        <begin position="7"/>
        <end position="201"/>
    </location>
</feature>
<dbReference type="Gene3D" id="3.40.50.300">
    <property type="entry name" value="P-loop containing nucleotide triphosphate hydrolases"/>
    <property type="match status" value="1"/>
</dbReference>
<comment type="function">
    <text evidence="9">RNA cytidine acetyltransferase with specificity toward both 18S rRNA and tRNAs. Catalyzes the formation of N(4)-acetylcytidine (ac4C) in 18S rRNA. Required for early nucleolar cleavages of precursor rRNA at sites A0, A1 and A2 during 18S rRNA synthesis. Catalyzes the formation of ac4C in serine and leucine tRNAs. Requires a tRNA-binding adapter protein for full tRNA acetyltransferase activity but not for 18S rRNA acetylation.</text>
</comment>
<comment type="catalytic activity">
    <reaction evidence="9">
        <text>a cytidine in tRNA + acetyl-CoA + ATP + H2O = an N(4)-acetylcytidine in tRNA + ADP + phosphate + CoA + H(+)</text>
        <dbReference type="Rhea" id="RHEA:53876"/>
        <dbReference type="Rhea" id="RHEA-COMP:13670"/>
        <dbReference type="Rhea" id="RHEA-COMP:13671"/>
        <dbReference type="ChEBI" id="CHEBI:15377"/>
        <dbReference type="ChEBI" id="CHEBI:15378"/>
        <dbReference type="ChEBI" id="CHEBI:30616"/>
        <dbReference type="ChEBI" id="CHEBI:43474"/>
        <dbReference type="ChEBI" id="CHEBI:57287"/>
        <dbReference type="ChEBI" id="CHEBI:57288"/>
        <dbReference type="ChEBI" id="CHEBI:74900"/>
        <dbReference type="ChEBI" id="CHEBI:82748"/>
        <dbReference type="ChEBI" id="CHEBI:456216"/>
    </reaction>
</comment>
<evidence type="ECO:0000256" key="5">
    <source>
        <dbReference type="ARBA" id="ARBA00022741"/>
    </source>
</evidence>
<dbReference type="HAMAP" id="MF_03211">
    <property type="entry name" value="RNA_acetyltr_Nat10"/>
    <property type="match status" value="1"/>
</dbReference>
<feature type="region of interest" description="Disordered" evidence="10">
    <location>
        <begin position="587"/>
        <end position="637"/>
    </location>
</feature>
<keyword evidence="3 9" id="KW-0808">Transferase</keyword>
<feature type="binding site" evidence="9">
    <location>
        <begin position="292"/>
        <end position="301"/>
    </location>
    <ligand>
        <name>ATP</name>
        <dbReference type="ChEBI" id="CHEBI:30616"/>
    </ligand>
</feature>
<dbReference type="InterPro" id="IPR007807">
    <property type="entry name" value="TcmA/NAT10_helicase"/>
</dbReference>
<keyword evidence="5 9" id="KW-0547">Nucleotide-binding</keyword>
<comment type="caution">
    <text evidence="15">The sequence shown here is derived from an EMBL/GenBank/DDBJ whole genome shotgun (WGS) entry which is preliminary data.</text>
</comment>
<dbReference type="GO" id="GO:0051392">
    <property type="term" value="F:tRNA cytidine N4-acetyltransferase activity"/>
    <property type="evidence" value="ECO:0007669"/>
    <property type="project" value="RHEA"/>
</dbReference>